<sequence>MEFDFSVVYESGEQEFDGLDLYYGSKSLQGISEAISIATHGIVNKSYISRSTARKGIKIDFKTSFVGSFKQRFKVIFNNDKTVANIHSLTAKSYLELLQYTIGQVIGDNREISRRTAIKNFEKMYFSEDITHRLTSSIFEAHLPVKYQGYSATLYAAQTPIATFNRNTLSYLEEEIKNPETETLIIGISRFNARTGTGRLVEDYNGDSFSFVPSHPFSRIQKSILVRSLHGITQGNFVALRAEVNRVTLNNGATKFFILHKAELVQ</sequence>
<proteinExistence type="predicted"/>
<dbReference type="RefSeq" id="WP_024662776.1">
    <property type="nucleotide sequence ID" value="NZ_JAJISS010000013.1"/>
</dbReference>
<evidence type="ECO:0000259" key="1">
    <source>
        <dbReference type="Pfam" id="PF25678"/>
    </source>
</evidence>
<dbReference type="EMBL" id="VLIF01000033">
    <property type="protein sequence ID" value="NAO79219.1"/>
    <property type="molecule type" value="Genomic_DNA"/>
</dbReference>
<comment type="caution">
    <text evidence="2">The sequence shown here is derived from an EMBL/GenBank/DDBJ whole genome shotgun (WGS) entry which is preliminary data.</text>
</comment>
<gene>
    <name evidence="2" type="ORF">PspP123CL_25470</name>
</gene>
<feature type="domain" description="DUF7946" evidence="1">
    <location>
        <begin position="6"/>
        <end position="129"/>
    </location>
</feature>
<dbReference type="InterPro" id="IPR057706">
    <property type="entry name" value="DUF7946"/>
</dbReference>
<reference evidence="2" key="1">
    <citation type="journal article" date="2020" name="Phytopathology">
        <title>Zucchini vein clearing disease is caused by several lineages within Pseudomonas syringae species complex.</title>
        <authorList>
            <person name="Lacault C."/>
            <person name="Briand M."/>
            <person name="Jacques M.A."/>
            <person name="Darrasse A."/>
        </authorList>
    </citation>
    <scope>NUCLEOTIDE SEQUENCE</scope>
    <source>
        <strain evidence="2">P123</strain>
    </source>
</reference>
<name>A0A6B2B1W8_PSESX</name>
<protein>
    <recommendedName>
        <fullName evidence="1">DUF7946 domain-containing protein</fullName>
    </recommendedName>
</protein>
<evidence type="ECO:0000313" key="2">
    <source>
        <dbReference type="EMBL" id="NAO79219.1"/>
    </source>
</evidence>
<accession>A0A6B2B1W8</accession>
<dbReference type="AlphaFoldDB" id="A0A6B2B1W8"/>
<organism evidence="2">
    <name type="scientific">Pseudomonas syringae</name>
    <dbReference type="NCBI Taxonomy" id="317"/>
    <lineage>
        <taxon>Bacteria</taxon>
        <taxon>Pseudomonadati</taxon>
        <taxon>Pseudomonadota</taxon>
        <taxon>Gammaproteobacteria</taxon>
        <taxon>Pseudomonadales</taxon>
        <taxon>Pseudomonadaceae</taxon>
        <taxon>Pseudomonas</taxon>
    </lineage>
</organism>
<dbReference type="Pfam" id="PF25678">
    <property type="entry name" value="DUF7946"/>
    <property type="match status" value="1"/>
</dbReference>